<dbReference type="GO" id="GO:0006753">
    <property type="term" value="P:nucleoside phosphate metabolic process"/>
    <property type="evidence" value="ECO:0007669"/>
    <property type="project" value="TreeGrafter"/>
</dbReference>
<dbReference type="PROSITE" id="PS00893">
    <property type="entry name" value="NUDIX_BOX"/>
    <property type="match status" value="1"/>
</dbReference>
<comment type="subunit">
    <text evidence="4">Homodimer.</text>
</comment>
<evidence type="ECO:0000256" key="9">
    <source>
        <dbReference type="PIRSR" id="PIRSR604385-2"/>
    </source>
</evidence>
<dbReference type="InterPro" id="IPR015797">
    <property type="entry name" value="NUDIX_hydrolase-like_dom_sf"/>
</dbReference>
<evidence type="ECO:0000313" key="12">
    <source>
        <dbReference type="EMBL" id="NME67771.1"/>
    </source>
</evidence>
<sequence>MINIRKRSRAYDGFLKIDIVEFDHQKFNGTRSAEMSREVVVRNEAIAGLFYHAEEEKYWFVEQIRIPTLTEKNPNGLLLEIMAGMVDEGETPEQALHREAEEEIGYSLKDVQYLSTFYSTPGGCNEKVALFFAELDQKVSEGGGNLIEGEDIRVVKFTFDEMVRLYHQDKIRDAKSLIAVQWVMLSKMHAKV</sequence>
<dbReference type="SUPFAM" id="SSF55811">
    <property type="entry name" value="Nudix"/>
    <property type="match status" value="1"/>
</dbReference>
<feature type="binding site" evidence="9">
    <location>
        <position position="83"/>
    </location>
    <ligand>
        <name>Mg(2+)</name>
        <dbReference type="ChEBI" id="CHEBI:18420"/>
        <label>1</label>
    </ligand>
</feature>
<dbReference type="Pfam" id="PF00293">
    <property type="entry name" value="NUDIX"/>
    <property type="match status" value="1"/>
</dbReference>
<dbReference type="GO" id="GO:0005829">
    <property type="term" value="C:cytosol"/>
    <property type="evidence" value="ECO:0007669"/>
    <property type="project" value="TreeGrafter"/>
</dbReference>
<organism evidence="12 13">
    <name type="scientific">Flammeovirga aprica JL-4</name>
    <dbReference type="NCBI Taxonomy" id="694437"/>
    <lineage>
        <taxon>Bacteria</taxon>
        <taxon>Pseudomonadati</taxon>
        <taxon>Bacteroidota</taxon>
        <taxon>Cytophagia</taxon>
        <taxon>Cytophagales</taxon>
        <taxon>Flammeovirgaceae</taxon>
        <taxon>Flammeovirga</taxon>
    </lineage>
</organism>
<evidence type="ECO:0000256" key="7">
    <source>
        <dbReference type="ARBA" id="ARBA00032162"/>
    </source>
</evidence>
<feature type="binding site" evidence="9">
    <location>
        <position position="103"/>
    </location>
    <ligand>
        <name>Mg(2+)</name>
        <dbReference type="ChEBI" id="CHEBI:18420"/>
        <label>1</label>
    </ligand>
</feature>
<feature type="domain" description="Nudix hydrolase" evidence="11">
    <location>
        <begin position="41"/>
        <end position="179"/>
    </location>
</feature>
<feature type="binding site" evidence="9">
    <location>
        <position position="150"/>
    </location>
    <ligand>
        <name>Mg(2+)</name>
        <dbReference type="ChEBI" id="CHEBI:18420"/>
        <label>1</label>
    </ligand>
</feature>
<keyword evidence="9" id="KW-0479">Metal-binding</keyword>
<dbReference type="InterPro" id="IPR000086">
    <property type="entry name" value="NUDIX_hydrolase_dom"/>
</dbReference>
<dbReference type="PANTHER" id="PTHR11839:SF18">
    <property type="entry name" value="NUDIX HYDROLASE DOMAIN-CONTAINING PROTEIN"/>
    <property type="match status" value="1"/>
</dbReference>
<name>A0A7X9RT10_9BACT</name>
<evidence type="ECO:0000256" key="4">
    <source>
        <dbReference type="ARBA" id="ARBA00011738"/>
    </source>
</evidence>
<keyword evidence="13" id="KW-1185">Reference proteome</keyword>
<dbReference type="AlphaFoldDB" id="A0A7X9RT10"/>
<dbReference type="GO" id="GO:0046872">
    <property type="term" value="F:metal ion binding"/>
    <property type="evidence" value="ECO:0007669"/>
    <property type="project" value="UniProtKB-KW"/>
</dbReference>
<evidence type="ECO:0000256" key="1">
    <source>
        <dbReference type="ARBA" id="ARBA00000847"/>
    </source>
</evidence>
<evidence type="ECO:0000256" key="8">
    <source>
        <dbReference type="ARBA" id="ARBA00032272"/>
    </source>
</evidence>
<proteinExistence type="inferred from homology"/>
<keyword evidence="6" id="KW-0378">Hydrolase</keyword>
<dbReference type="RefSeq" id="WP_169656099.1">
    <property type="nucleotide sequence ID" value="NZ_JABANE010000014.1"/>
</dbReference>
<comment type="catalytic activity">
    <reaction evidence="1">
        <text>GDP-alpha-D-mannose + H2O = alpha-D-mannose 1-phosphate + GMP + 2 H(+)</text>
        <dbReference type="Rhea" id="RHEA:27978"/>
        <dbReference type="ChEBI" id="CHEBI:15377"/>
        <dbReference type="ChEBI" id="CHEBI:15378"/>
        <dbReference type="ChEBI" id="CHEBI:57527"/>
        <dbReference type="ChEBI" id="CHEBI:58115"/>
        <dbReference type="ChEBI" id="CHEBI:58409"/>
    </reaction>
</comment>
<dbReference type="PROSITE" id="PS51462">
    <property type="entry name" value="NUDIX"/>
    <property type="match status" value="1"/>
</dbReference>
<reference evidence="12 13" key="1">
    <citation type="submission" date="2020-04" db="EMBL/GenBank/DDBJ databases">
        <title>Flammeovirga sp. SR4, a novel species isolated from seawater.</title>
        <authorList>
            <person name="Wang X."/>
        </authorList>
    </citation>
    <scope>NUCLEOTIDE SEQUENCE [LARGE SCALE GENOMIC DNA]</scope>
    <source>
        <strain evidence="12 13">ATCC 23126</strain>
    </source>
</reference>
<dbReference type="NCBIfam" id="TIGR00052">
    <property type="entry name" value="nudix-type nucleoside diphosphatase, YffH/AdpP family"/>
    <property type="match status" value="1"/>
</dbReference>
<evidence type="ECO:0000256" key="3">
    <source>
        <dbReference type="ARBA" id="ARBA00007275"/>
    </source>
</evidence>
<evidence type="ECO:0000256" key="10">
    <source>
        <dbReference type="PIRSR" id="PIRSR604385-3"/>
    </source>
</evidence>
<comment type="cofactor">
    <cofactor evidence="2 9">
        <name>Mg(2+)</name>
        <dbReference type="ChEBI" id="CHEBI:18420"/>
    </cofactor>
</comment>
<dbReference type="Proteomes" id="UP000576082">
    <property type="component" value="Unassembled WGS sequence"/>
</dbReference>
<feature type="short sequence motif" description="Nudix box" evidence="10">
    <location>
        <begin position="84"/>
        <end position="106"/>
    </location>
</feature>
<dbReference type="EMBL" id="JABANE010000014">
    <property type="protein sequence ID" value="NME67771.1"/>
    <property type="molecule type" value="Genomic_DNA"/>
</dbReference>
<dbReference type="InterPro" id="IPR020084">
    <property type="entry name" value="NUDIX_hydrolase_CS"/>
</dbReference>
<keyword evidence="9" id="KW-0460">Magnesium</keyword>
<dbReference type="GO" id="GO:0019144">
    <property type="term" value="F:ADP-sugar diphosphatase activity"/>
    <property type="evidence" value="ECO:0007669"/>
    <property type="project" value="TreeGrafter"/>
</dbReference>
<dbReference type="PANTHER" id="PTHR11839">
    <property type="entry name" value="UDP/ADP-SUGAR PYROPHOSPHATASE"/>
    <property type="match status" value="1"/>
</dbReference>
<feature type="binding site" evidence="9">
    <location>
        <position position="99"/>
    </location>
    <ligand>
        <name>Mg(2+)</name>
        <dbReference type="ChEBI" id="CHEBI:18420"/>
        <label>1</label>
    </ligand>
</feature>
<protein>
    <recommendedName>
        <fullName evidence="5">GDP-mannose pyrophosphatase</fullName>
    </recommendedName>
    <alternativeName>
        <fullName evidence="7">GDP-mannose hydrolase</fullName>
    </alternativeName>
    <alternativeName>
        <fullName evidence="8">GDPMK</fullName>
    </alternativeName>
</protein>
<dbReference type="Gene3D" id="3.90.79.10">
    <property type="entry name" value="Nucleoside Triphosphate Pyrophosphohydrolase"/>
    <property type="match status" value="1"/>
</dbReference>
<accession>A0A7X9RT10</accession>
<evidence type="ECO:0000313" key="13">
    <source>
        <dbReference type="Proteomes" id="UP000576082"/>
    </source>
</evidence>
<evidence type="ECO:0000256" key="6">
    <source>
        <dbReference type="ARBA" id="ARBA00022801"/>
    </source>
</evidence>
<comment type="similarity">
    <text evidence="3">Belongs to the Nudix hydrolase family. NudK subfamily.</text>
</comment>
<evidence type="ECO:0000259" key="11">
    <source>
        <dbReference type="PROSITE" id="PS51462"/>
    </source>
</evidence>
<comment type="caution">
    <text evidence="12">The sequence shown here is derived from an EMBL/GenBank/DDBJ whole genome shotgun (WGS) entry which is preliminary data.</text>
</comment>
<gene>
    <name evidence="12" type="ORF">HHU12_07340</name>
</gene>
<dbReference type="GO" id="GO:0019693">
    <property type="term" value="P:ribose phosphate metabolic process"/>
    <property type="evidence" value="ECO:0007669"/>
    <property type="project" value="TreeGrafter"/>
</dbReference>
<evidence type="ECO:0000256" key="2">
    <source>
        <dbReference type="ARBA" id="ARBA00001946"/>
    </source>
</evidence>
<dbReference type="InterPro" id="IPR004385">
    <property type="entry name" value="NDP_pyrophosphatase"/>
</dbReference>
<evidence type="ECO:0000256" key="5">
    <source>
        <dbReference type="ARBA" id="ARBA00016377"/>
    </source>
</evidence>